<dbReference type="Gene3D" id="1.10.10.10">
    <property type="entry name" value="Winged helix-like DNA-binding domain superfamily/Winged helix DNA-binding domain"/>
    <property type="match status" value="1"/>
</dbReference>
<evidence type="ECO:0000259" key="4">
    <source>
        <dbReference type="PROSITE" id="PS50949"/>
    </source>
</evidence>
<dbReference type="Proteomes" id="UP000269689">
    <property type="component" value="Unassembled WGS sequence"/>
</dbReference>
<keyword evidence="6" id="KW-1185">Reference proteome</keyword>
<dbReference type="GO" id="GO:0003700">
    <property type="term" value="F:DNA-binding transcription factor activity"/>
    <property type="evidence" value="ECO:0007669"/>
    <property type="project" value="InterPro"/>
</dbReference>
<keyword evidence="1" id="KW-0805">Transcription regulation</keyword>
<keyword evidence="3" id="KW-0804">Transcription</keyword>
<dbReference type="PANTHER" id="PTHR43537">
    <property type="entry name" value="TRANSCRIPTIONAL REGULATOR, GNTR FAMILY"/>
    <property type="match status" value="1"/>
</dbReference>
<protein>
    <submittedName>
        <fullName evidence="5">GntR family transcriptional regulator</fullName>
    </submittedName>
</protein>
<dbReference type="PANTHER" id="PTHR43537:SF39">
    <property type="entry name" value="HTH-TYPE TRANSCRIPTIONAL REGULATOR MCBR"/>
    <property type="match status" value="1"/>
</dbReference>
<keyword evidence="2" id="KW-0238">DNA-binding</keyword>
<dbReference type="Gene3D" id="1.20.120.530">
    <property type="entry name" value="GntR ligand-binding domain-like"/>
    <property type="match status" value="1"/>
</dbReference>
<dbReference type="AlphaFoldDB" id="A0A3N4UA20"/>
<reference evidence="5 6" key="1">
    <citation type="submission" date="2018-11" db="EMBL/GenBank/DDBJ databases">
        <title>Genomic Encyclopedia of Type Strains, Phase IV (KMG-IV): sequencing the most valuable type-strain genomes for metagenomic binning, comparative biology and taxonomic classification.</title>
        <authorList>
            <person name="Goeker M."/>
        </authorList>
    </citation>
    <scope>NUCLEOTIDE SEQUENCE [LARGE SCALE GENOMIC DNA]</scope>
    <source>
        <strain evidence="5 6">DSM 104731</strain>
    </source>
</reference>
<comment type="caution">
    <text evidence="5">The sequence shown here is derived from an EMBL/GenBank/DDBJ whole genome shotgun (WGS) entry which is preliminary data.</text>
</comment>
<evidence type="ECO:0000256" key="2">
    <source>
        <dbReference type="ARBA" id="ARBA00023125"/>
    </source>
</evidence>
<dbReference type="SMART" id="SM00895">
    <property type="entry name" value="FCD"/>
    <property type="match status" value="1"/>
</dbReference>
<dbReference type="InterPro" id="IPR000524">
    <property type="entry name" value="Tscrpt_reg_HTH_GntR"/>
</dbReference>
<feature type="domain" description="HTH gntR-type" evidence="4">
    <location>
        <begin position="40"/>
        <end position="106"/>
    </location>
</feature>
<dbReference type="Pfam" id="PF00392">
    <property type="entry name" value="GntR"/>
    <property type="match status" value="1"/>
</dbReference>
<name>A0A3N4UA20_9RHOB</name>
<dbReference type="PROSITE" id="PS50949">
    <property type="entry name" value="HTH_GNTR"/>
    <property type="match status" value="1"/>
</dbReference>
<organism evidence="5 6">
    <name type="scientific">Pacificibacter maritimus</name>
    <dbReference type="NCBI Taxonomy" id="762213"/>
    <lineage>
        <taxon>Bacteria</taxon>
        <taxon>Pseudomonadati</taxon>
        <taxon>Pseudomonadota</taxon>
        <taxon>Alphaproteobacteria</taxon>
        <taxon>Rhodobacterales</taxon>
        <taxon>Roseobacteraceae</taxon>
        <taxon>Pacificibacter</taxon>
    </lineage>
</organism>
<evidence type="ECO:0000313" key="5">
    <source>
        <dbReference type="EMBL" id="RPE67312.1"/>
    </source>
</evidence>
<dbReference type="GO" id="GO:0003677">
    <property type="term" value="F:DNA binding"/>
    <property type="evidence" value="ECO:0007669"/>
    <property type="project" value="UniProtKB-KW"/>
</dbReference>
<dbReference type="SUPFAM" id="SSF48008">
    <property type="entry name" value="GntR ligand-binding domain-like"/>
    <property type="match status" value="1"/>
</dbReference>
<evidence type="ECO:0000256" key="3">
    <source>
        <dbReference type="ARBA" id="ARBA00023163"/>
    </source>
</evidence>
<dbReference type="SUPFAM" id="SSF46785">
    <property type="entry name" value="Winged helix' DNA-binding domain"/>
    <property type="match status" value="1"/>
</dbReference>
<dbReference type="InterPro" id="IPR036388">
    <property type="entry name" value="WH-like_DNA-bd_sf"/>
</dbReference>
<sequence>MICVGLGTSAIDLLQLCDHINKMIPQLPISQPPKMHDTATAAHERVYRTLRGQIMHGEFRPGQSMTIRGIGKAFDVSMTPAREAVRRLVADGGLTLSSSGRVSTPELSSERIEELASIRALIEPELGSRALPRAHLALIDRLQAINATIAECAAKHDDVGYIRTNLEFHRTLYLRAQAPAMLALTETVWLQLGPTMRSLYARLNRTEVPHNHRLIVAALRAGDEPSLRLALRSDVTQGLRLLVV</sequence>
<evidence type="ECO:0000256" key="1">
    <source>
        <dbReference type="ARBA" id="ARBA00023015"/>
    </source>
</evidence>
<dbReference type="InterPro" id="IPR036390">
    <property type="entry name" value="WH_DNA-bd_sf"/>
</dbReference>
<dbReference type="EMBL" id="RKQK01000002">
    <property type="protein sequence ID" value="RPE67312.1"/>
    <property type="molecule type" value="Genomic_DNA"/>
</dbReference>
<proteinExistence type="predicted"/>
<evidence type="ECO:0000313" key="6">
    <source>
        <dbReference type="Proteomes" id="UP000269689"/>
    </source>
</evidence>
<dbReference type="InterPro" id="IPR008920">
    <property type="entry name" value="TF_FadR/GntR_C"/>
</dbReference>
<dbReference type="InterPro" id="IPR011711">
    <property type="entry name" value="GntR_C"/>
</dbReference>
<dbReference type="Pfam" id="PF07729">
    <property type="entry name" value="FCD"/>
    <property type="match status" value="1"/>
</dbReference>
<gene>
    <name evidence="5" type="ORF">EDD53_1717</name>
</gene>
<accession>A0A3N4UA20</accession>